<evidence type="ECO:0000259" key="2">
    <source>
        <dbReference type="Pfam" id="PF00582"/>
    </source>
</evidence>
<accession>A0ABQ1SBR3</accession>
<dbReference type="PANTHER" id="PTHR46268">
    <property type="entry name" value="STRESS RESPONSE PROTEIN NHAX"/>
    <property type="match status" value="1"/>
</dbReference>
<protein>
    <submittedName>
        <fullName evidence="3">Universal stress protein A</fullName>
    </submittedName>
</protein>
<keyword evidence="4" id="KW-1185">Reference proteome</keyword>
<dbReference type="PRINTS" id="PR01438">
    <property type="entry name" value="UNVRSLSTRESS"/>
</dbReference>
<dbReference type="EMBL" id="BMKL01000001">
    <property type="protein sequence ID" value="GGD99488.1"/>
    <property type="molecule type" value="Genomic_DNA"/>
</dbReference>
<dbReference type="Pfam" id="PF00582">
    <property type="entry name" value="Usp"/>
    <property type="match status" value="2"/>
</dbReference>
<evidence type="ECO:0000313" key="4">
    <source>
        <dbReference type="Proteomes" id="UP000619041"/>
    </source>
</evidence>
<dbReference type="InterPro" id="IPR006015">
    <property type="entry name" value="Universal_stress_UspA"/>
</dbReference>
<evidence type="ECO:0000256" key="1">
    <source>
        <dbReference type="ARBA" id="ARBA00008791"/>
    </source>
</evidence>
<dbReference type="SUPFAM" id="SSF52402">
    <property type="entry name" value="Adenine nucleotide alpha hydrolases-like"/>
    <property type="match status" value="2"/>
</dbReference>
<dbReference type="InterPro" id="IPR006016">
    <property type="entry name" value="UspA"/>
</dbReference>
<name>A0ABQ1SBR3_9SPHN</name>
<dbReference type="Proteomes" id="UP000619041">
    <property type="component" value="Unassembled WGS sequence"/>
</dbReference>
<feature type="domain" description="UspA" evidence="2">
    <location>
        <begin position="149"/>
        <end position="265"/>
    </location>
</feature>
<gene>
    <name evidence="3" type="ORF">GCM10011515_19130</name>
</gene>
<dbReference type="CDD" id="cd00293">
    <property type="entry name" value="USP-like"/>
    <property type="match status" value="1"/>
</dbReference>
<proteinExistence type="inferred from homology"/>
<comment type="similarity">
    <text evidence="1">Belongs to the universal stress protein A family.</text>
</comment>
<dbReference type="RefSeq" id="WP_188644923.1">
    <property type="nucleotide sequence ID" value="NZ_BMKL01000001.1"/>
</dbReference>
<organism evidence="3 4">
    <name type="scientific">Tsuneonella deserti</name>
    <dbReference type="NCBI Taxonomy" id="2035528"/>
    <lineage>
        <taxon>Bacteria</taxon>
        <taxon>Pseudomonadati</taxon>
        <taxon>Pseudomonadota</taxon>
        <taxon>Alphaproteobacteria</taxon>
        <taxon>Sphingomonadales</taxon>
        <taxon>Erythrobacteraceae</taxon>
        <taxon>Tsuneonella</taxon>
    </lineage>
</organism>
<evidence type="ECO:0000313" key="3">
    <source>
        <dbReference type="EMBL" id="GGD99488.1"/>
    </source>
</evidence>
<sequence length="266" mass="28104">MRNILVLVHEDEGQESRLQAALSVTRGVGGHLTALDVFVIPMIVADPWSGYADATMVRTASEADATHCSRIEQRLAREDVPWSVAKVTGEPAEELRLAAELADLIVVSSHGSKQSIVAERAIVGDLAIKSGRPILAVPPECVSFDPTGRALVAWDGSHAANQALRAATPLLALAEGVTVMVVNESDGPFSSKEAASYLSRHGIEPRILERTTSGSIAGEIIEQTRNEEASYIVMGAFGRGRAVEALFGGVTRSVLAGSPVPLLLAH</sequence>
<feature type="domain" description="UspA" evidence="2">
    <location>
        <begin position="1"/>
        <end position="112"/>
    </location>
</feature>
<reference evidence="4" key="1">
    <citation type="journal article" date="2019" name="Int. J. Syst. Evol. Microbiol.">
        <title>The Global Catalogue of Microorganisms (GCM) 10K type strain sequencing project: providing services to taxonomists for standard genome sequencing and annotation.</title>
        <authorList>
            <consortium name="The Broad Institute Genomics Platform"/>
            <consortium name="The Broad Institute Genome Sequencing Center for Infectious Disease"/>
            <person name="Wu L."/>
            <person name="Ma J."/>
        </authorList>
    </citation>
    <scope>NUCLEOTIDE SEQUENCE [LARGE SCALE GENOMIC DNA]</scope>
    <source>
        <strain evidence="4">CGMCC 1.15959</strain>
    </source>
</reference>
<dbReference type="Gene3D" id="3.40.50.12370">
    <property type="match status" value="1"/>
</dbReference>
<dbReference type="PANTHER" id="PTHR46268:SF15">
    <property type="entry name" value="UNIVERSAL STRESS PROTEIN HP_0031"/>
    <property type="match status" value="1"/>
</dbReference>
<comment type="caution">
    <text evidence="3">The sequence shown here is derived from an EMBL/GenBank/DDBJ whole genome shotgun (WGS) entry which is preliminary data.</text>
</comment>